<keyword evidence="3" id="KW-1185">Reference proteome</keyword>
<evidence type="ECO:0000313" key="2">
    <source>
        <dbReference type="EMBL" id="KAF5689770.1"/>
    </source>
</evidence>
<name>A0A8H5UFY5_FUSCI</name>
<organism evidence="2 3">
    <name type="scientific">Fusarium circinatum</name>
    <name type="common">Pitch canker fungus</name>
    <name type="synonym">Gibberella circinata</name>
    <dbReference type="NCBI Taxonomy" id="48490"/>
    <lineage>
        <taxon>Eukaryota</taxon>
        <taxon>Fungi</taxon>
        <taxon>Dikarya</taxon>
        <taxon>Ascomycota</taxon>
        <taxon>Pezizomycotina</taxon>
        <taxon>Sordariomycetes</taxon>
        <taxon>Hypocreomycetidae</taxon>
        <taxon>Hypocreales</taxon>
        <taxon>Nectriaceae</taxon>
        <taxon>Fusarium</taxon>
        <taxon>Fusarium fujikuroi species complex</taxon>
    </lineage>
</organism>
<dbReference type="AlphaFoldDB" id="A0A8H5UFY5"/>
<accession>A0A8H5UFY5</accession>
<sequence length="181" mass="20048">MDTPMMYSPTFEPPFAIDKSRDRLQVRLRKDHLEGYVLVNLPHYDPIRALEAAMSVVNDFDITTLNKPHGSNSSGWMSLTEHPSCNATTLSAGVHFSLPLAALRGNHNQTRLVPPADKQQDNHQKVVAPTLKAPPVGVKGTKRTRPEDGGYEQPSPKRPDTQGLSRWFPWSSTSPEPNSGN</sequence>
<evidence type="ECO:0000313" key="3">
    <source>
        <dbReference type="Proteomes" id="UP000572754"/>
    </source>
</evidence>
<gene>
    <name evidence="2" type="ORF">FCIRC_1233</name>
</gene>
<dbReference type="Proteomes" id="UP000572754">
    <property type="component" value="Unassembled WGS sequence"/>
</dbReference>
<reference evidence="2 3" key="2">
    <citation type="submission" date="2020-05" db="EMBL/GenBank/DDBJ databases">
        <title>Identification and distribution of gene clusters putatively required for synthesis of sphingolipid metabolism inhibitors in phylogenetically diverse species of the filamentous fungus Fusarium.</title>
        <authorList>
            <person name="Kim H.-S."/>
            <person name="Busman M."/>
            <person name="Brown D.W."/>
            <person name="Divon H."/>
            <person name="Uhlig S."/>
            <person name="Proctor R.H."/>
        </authorList>
    </citation>
    <scope>NUCLEOTIDE SEQUENCE [LARGE SCALE GENOMIC DNA]</scope>
    <source>
        <strain evidence="2 3">NRRL 25331</strain>
    </source>
</reference>
<feature type="compositionally biased region" description="Polar residues" evidence="1">
    <location>
        <begin position="170"/>
        <end position="181"/>
    </location>
</feature>
<reference evidence="3" key="1">
    <citation type="journal article" date="2020" name="BMC Genomics">
        <title>Correction to: Identification and distribution of gene clusters required for synthesis of sphingolipid metabolism inhibitors in diverse species of the filamentous fungus Fusarium.</title>
        <authorList>
            <person name="Kim H.S."/>
            <person name="Lohmar J.M."/>
            <person name="Busman M."/>
            <person name="Brown D.W."/>
            <person name="Naumann T.A."/>
            <person name="Divon H.H."/>
            <person name="Lysoe E."/>
            <person name="Uhlig S."/>
            <person name="Proctor R.H."/>
        </authorList>
    </citation>
    <scope>NUCLEOTIDE SEQUENCE [LARGE SCALE GENOMIC DNA]</scope>
    <source>
        <strain evidence="3">NRRL 25331</strain>
    </source>
</reference>
<feature type="region of interest" description="Disordered" evidence="1">
    <location>
        <begin position="110"/>
        <end position="181"/>
    </location>
</feature>
<dbReference type="EMBL" id="JAAQPE010000042">
    <property type="protein sequence ID" value="KAF5689770.1"/>
    <property type="molecule type" value="Genomic_DNA"/>
</dbReference>
<evidence type="ECO:0000256" key="1">
    <source>
        <dbReference type="SAM" id="MobiDB-lite"/>
    </source>
</evidence>
<comment type="caution">
    <text evidence="2">The sequence shown here is derived from an EMBL/GenBank/DDBJ whole genome shotgun (WGS) entry which is preliminary data.</text>
</comment>
<proteinExistence type="predicted"/>
<protein>
    <submittedName>
        <fullName evidence="2">Uncharacterized protein</fullName>
    </submittedName>
</protein>